<gene>
    <name evidence="4" type="ordered locus">STAUR_4110</name>
    <name evidence="5" type="ORF">STIAU_1933</name>
</gene>
<feature type="region of interest" description="Disordered" evidence="2">
    <location>
        <begin position="73"/>
        <end position="113"/>
    </location>
</feature>
<feature type="region of interest" description="Disordered" evidence="2">
    <location>
        <begin position="1"/>
        <end position="54"/>
    </location>
</feature>
<feature type="compositionally biased region" description="Basic residues" evidence="2">
    <location>
        <begin position="95"/>
        <end position="104"/>
    </location>
</feature>
<feature type="region of interest" description="Disordered" evidence="2">
    <location>
        <begin position="462"/>
        <end position="495"/>
    </location>
</feature>
<dbReference type="Proteomes" id="UP000001351">
    <property type="component" value="Chromosome"/>
</dbReference>
<dbReference type="Gene3D" id="1.10.443.10">
    <property type="entry name" value="Intergrase catalytic core"/>
    <property type="match status" value="1"/>
</dbReference>
<evidence type="ECO:0000313" key="5">
    <source>
        <dbReference type="EMBL" id="EAU66487.1"/>
    </source>
</evidence>
<dbReference type="Proteomes" id="UP000032702">
    <property type="component" value="Unassembled WGS sequence"/>
</dbReference>
<protein>
    <submittedName>
        <fullName evidence="5">Phage integrase family protein</fullName>
    </submittedName>
</protein>
<accession>Q091V3</accession>
<dbReference type="STRING" id="378806.STAUR_4110"/>
<reference evidence="4 6" key="2">
    <citation type="journal article" date="2011" name="Mol. Biol. Evol.">
        <title>Comparative genomic analysis of fruiting body formation in Myxococcales.</title>
        <authorList>
            <person name="Huntley S."/>
            <person name="Hamann N."/>
            <person name="Wegener-Feldbrugge S."/>
            <person name="Treuner-Lange A."/>
            <person name="Kube M."/>
            <person name="Reinhardt R."/>
            <person name="Klages S."/>
            <person name="Muller R."/>
            <person name="Ronning C.M."/>
            <person name="Nierman W.C."/>
            <person name="Sogaard-Andersen L."/>
        </authorList>
    </citation>
    <scope>NUCLEOTIDE SEQUENCE [LARGE SCALE GENOMIC DNA]</scope>
    <source>
        <strain evidence="4 6">DW4/3-1</strain>
    </source>
</reference>
<evidence type="ECO:0000256" key="2">
    <source>
        <dbReference type="SAM" id="MobiDB-lite"/>
    </source>
</evidence>
<dbReference type="InterPro" id="IPR002104">
    <property type="entry name" value="Integrase_catalytic"/>
</dbReference>
<evidence type="ECO:0000313" key="6">
    <source>
        <dbReference type="Proteomes" id="UP000001351"/>
    </source>
</evidence>
<dbReference type="PROSITE" id="PS51898">
    <property type="entry name" value="TYR_RECOMBINASE"/>
    <property type="match status" value="1"/>
</dbReference>
<feature type="compositionally biased region" description="Basic and acidic residues" evidence="2">
    <location>
        <begin position="1"/>
        <end position="37"/>
    </location>
</feature>
<dbReference type="EMBL" id="AAMD01000054">
    <property type="protein sequence ID" value="EAU66487.1"/>
    <property type="molecule type" value="Genomic_DNA"/>
</dbReference>
<dbReference type="KEGG" id="sur:STAUR_4110"/>
<dbReference type="InterPro" id="IPR011010">
    <property type="entry name" value="DNA_brk_join_enz"/>
</dbReference>
<evidence type="ECO:0000256" key="1">
    <source>
        <dbReference type="ARBA" id="ARBA00023172"/>
    </source>
</evidence>
<organism evidence="5 7">
    <name type="scientific">Stigmatella aurantiaca (strain DW4/3-1)</name>
    <dbReference type="NCBI Taxonomy" id="378806"/>
    <lineage>
        <taxon>Bacteria</taxon>
        <taxon>Pseudomonadati</taxon>
        <taxon>Myxococcota</taxon>
        <taxon>Myxococcia</taxon>
        <taxon>Myxococcales</taxon>
        <taxon>Cystobacterineae</taxon>
        <taxon>Archangiaceae</taxon>
        <taxon>Stigmatella</taxon>
    </lineage>
</organism>
<dbReference type="GO" id="GO:0006310">
    <property type="term" value="P:DNA recombination"/>
    <property type="evidence" value="ECO:0007669"/>
    <property type="project" value="UniProtKB-KW"/>
</dbReference>
<dbReference type="EMBL" id="CP002271">
    <property type="protein sequence ID" value="ADO71894.1"/>
    <property type="molecule type" value="Genomic_DNA"/>
</dbReference>
<evidence type="ECO:0000259" key="3">
    <source>
        <dbReference type="PROSITE" id="PS51898"/>
    </source>
</evidence>
<dbReference type="CDD" id="cd00397">
    <property type="entry name" value="DNA_BRE_C"/>
    <property type="match status" value="1"/>
</dbReference>
<dbReference type="HOGENOM" id="CLU_550833_0_0_7"/>
<evidence type="ECO:0000313" key="4">
    <source>
        <dbReference type="EMBL" id="ADO71894.1"/>
    </source>
</evidence>
<proteinExistence type="predicted"/>
<dbReference type="GO" id="GO:0015074">
    <property type="term" value="P:DNA integration"/>
    <property type="evidence" value="ECO:0007669"/>
    <property type="project" value="InterPro"/>
</dbReference>
<dbReference type="SUPFAM" id="SSF56349">
    <property type="entry name" value="DNA breaking-rejoining enzymes"/>
    <property type="match status" value="1"/>
</dbReference>
<dbReference type="eggNOG" id="COG0582">
    <property type="taxonomic scope" value="Bacteria"/>
</dbReference>
<reference evidence="5 7" key="1">
    <citation type="submission" date="2006-04" db="EMBL/GenBank/DDBJ databases">
        <authorList>
            <person name="Nierman W.C."/>
        </authorList>
    </citation>
    <scope>NUCLEOTIDE SEQUENCE [LARGE SCALE GENOMIC DNA]</scope>
    <source>
        <strain evidence="5 7">DW4/3-1</strain>
    </source>
</reference>
<keyword evidence="6" id="KW-1185">Reference proteome</keyword>
<evidence type="ECO:0000313" key="7">
    <source>
        <dbReference type="Proteomes" id="UP000032702"/>
    </source>
</evidence>
<keyword evidence="1" id="KW-0233">DNA recombination</keyword>
<sequence length="495" mass="56270">MNLHLHERAARRADLERQAHAERVERQKRKEAEKRDAGGAAHRARRGAERREPLCADAVRAPPAGPVARCLHSAVRQHRGRQQQRTQRDLERTMTRKTKAKPKPRKGDPRQEELPITETPTLEALFEWYEKERLCHQKRNTRDAYKTSFRAALKRFGKHGKPSKGQVQGWLSERVRKAEILPSTANVVRAHLHRVYALARDLRWPLLLNVAAFPCFPDVPKKPEGLRDTYRTWPMLLACMPDARARAFLSFQRWEGLRVSEVLGLEWKHVKWDAEGGPQVIVEQQRSARRTVPGTLKNDAAPAAFPLSDETVRLLRELRRDFMAARPMLGAVRSGLAGRRPCRDGAVRSYVFPYFMAHVLIIGRRLGLTAPEEFPEGIRGLRAPKRFHRLRHTFGTETVNTVGVEVAKGLLRHKFINTTVLYADAVRGRVLDKDALKKVRREAQARQAQAVEEASGAISLSGKANGTGGVSEAVKPRSYGEGYSGRSRTTRWRFQ</sequence>
<dbReference type="GO" id="GO:0003677">
    <property type="term" value="F:DNA binding"/>
    <property type="evidence" value="ECO:0007669"/>
    <property type="project" value="InterPro"/>
</dbReference>
<dbReference type="InterPro" id="IPR013762">
    <property type="entry name" value="Integrase-like_cat_sf"/>
</dbReference>
<dbReference type="AlphaFoldDB" id="Q091V3"/>
<name>Q091V3_STIAD</name>
<dbReference type="PATRIC" id="fig|378806.16.peg.5619"/>
<dbReference type="OrthoDB" id="5450216at2"/>
<feature type="domain" description="Tyr recombinase" evidence="3">
    <location>
        <begin position="221"/>
        <end position="441"/>
    </location>
</feature>